<dbReference type="AlphaFoldDB" id="A0A6M3ISJ7"/>
<evidence type="ECO:0000313" key="2">
    <source>
        <dbReference type="EMBL" id="QJA70890.1"/>
    </source>
</evidence>
<gene>
    <name evidence="2" type="ORF">MM415A03516_0003</name>
    <name evidence="1" type="ORF">MM415B01117_0011</name>
</gene>
<name>A0A6M3ISJ7_9ZZZZ</name>
<sequence length="273" mass="28998">MGFSVIEHEIRQIWAPVNFIDTTDTLYEGQIVASSIAAGQPAGEGLIPINAAAGHSDTTGRAVPFGVVLAGNDAEPTYNSTYKGMSIASVGTQAAQLARNFRGAEGMYAKGDPMALAKVSVIGTMTVLKGPIFLAAYGTACTVYTNTTASSSGDTITTTAVAQTPVTYNTTWYCRTGANKGLYRVAYSTSTTSHTFYIHFPYAIAVGDTFVPVFLRVGTCLGQFDAESTFIEQQPATGTNDYSLDVLEINLEKAGEEYAIFKFNADQFGAMRA</sequence>
<evidence type="ECO:0000313" key="1">
    <source>
        <dbReference type="EMBL" id="QJA60423.1"/>
    </source>
</evidence>
<dbReference type="EMBL" id="MT141408">
    <property type="protein sequence ID" value="QJA60423.1"/>
    <property type="molecule type" value="Genomic_DNA"/>
</dbReference>
<accession>A0A6M3ISJ7</accession>
<organism evidence="1">
    <name type="scientific">viral metagenome</name>
    <dbReference type="NCBI Taxonomy" id="1070528"/>
    <lineage>
        <taxon>unclassified sequences</taxon>
        <taxon>metagenomes</taxon>
        <taxon>organismal metagenomes</taxon>
    </lineage>
</organism>
<protein>
    <submittedName>
        <fullName evidence="1">Uncharacterized protein</fullName>
    </submittedName>
</protein>
<proteinExistence type="predicted"/>
<dbReference type="EMBL" id="MT141829">
    <property type="protein sequence ID" value="QJA70890.1"/>
    <property type="molecule type" value="Genomic_DNA"/>
</dbReference>
<reference evidence="1" key="1">
    <citation type="submission" date="2020-03" db="EMBL/GenBank/DDBJ databases">
        <title>The deep terrestrial virosphere.</title>
        <authorList>
            <person name="Holmfeldt K."/>
            <person name="Nilsson E."/>
            <person name="Simone D."/>
            <person name="Lopez-Fernandez M."/>
            <person name="Wu X."/>
            <person name="de Brujin I."/>
            <person name="Lundin D."/>
            <person name="Andersson A."/>
            <person name="Bertilsson S."/>
            <person name="Dopson M."/>
        </authorList>
    </citation>
    <scope>NUCLEOTIDE SEQUENCE</scope>
    <source>
        <strain evidence="2">MM415A03516</strain>
        <strain evidence="1">MM415B01117</strain>
    </source>
</reference>